<gene>
    <name evidence="3" type="ORF">BSL78_27876</name>
</gene>
<sequence>MTSLIMRKKRFKFAVELELVELSSVPLVNAVLFGKIRLLDGGSLSQLSSRQAVQDHMVHWGEKIKFNCRMNANVTTGVLEPCLCRVSVRKELKGGKSYMKCGFVNVNLAEFAGSGTTPDGIF</sequence>
<dbReference type="STRING" id="307972.A0A2G8JHT1"/>
<dbReference type="PANTHER" id="PTHR21456:SF1">
    <property type="entry name" value="C2 NT-TYPE DOMAIN-CONTAINING PROTEIN"/>
    <property type="match status" value="1"/>
</dbReference>
<comment type="similarity">
    <text evidence="1">Belongs to the EEIG family.</text>
</comment>
<accession>A0A2G8JHT1</accession>
<dbReference type="Proteomes" id="UP000230750">
    <property type="component" value="Unassembled WGS sequence"/>
</dbReference>
<evidence type="ECO:0000313" key="4">
    <source>
        <dbReference type="Proteomes" id="UP000230750"/>
    </source>
</evidence>
<evidence type="ECO:0000259" key="2">
    <source>
        <dbReference type="PROSITE" id="PS51840"/>
    </source>
</evidence>
<evidence type="ECO:0000256" key="1">
    <source>
        <dbReference type="ARBA" id="ARBA00034780"/>
    </source>
</evidence>
<name>A0A2G8JHT1_STIJA</name>
<protein>
    <recommendedName>
        <fullName evidence="2">C2 NT-type domain-containing protein</fullName>
    </recommendedName>
</protein>
<keyword evidence="4" id="KW-1185">Reference proteome</keyword>
<organism evidence="3 4">
    <name type="scientific">Stichopus japonicus</name>
    <name type="common">Sea cucumber</name>
    <dbReference type="NCBI Taxonomy" id="307972"/>
    <lineage>
        <taxon>Eukaryota</taxon>
        <taxon>Metazoa</taxon>
        <taxon>Echinodermata</taxon>
        <taxon>Eleutherozoa</taxon>
        <taxon>Echinozoa</taxon>
        <taxon>Holothuroidea</taxon>
        <taxon>Aspidochirotacea</taxon>
        <taxon>Aspidochirotida</taxon>
        <taxon>Stichopodidae</taxon>
        <taxon>Apostichopus</taxon>
    </lineage>
</organism>
<dbReference type="Pfam" id="PF10358">
    <property type="entry name" value="NT-C2"/>
    <property type="match status" value="1"/>
</dbReference>
<proteinExistence type="inferred from homology"/>
<dbReference type="AlphaFoldDB" id="A0A2G8JHT1"/>
<dbReference type="InterPro" id="IPR019448">
    <property type="entry name" value="NT-C2"/>
</dbReference>
<evidence type="ECO:0000313" key="3">
    <source>
        <dbReference type="EMBL" id="PIK35301.1"/>
    </source>
</evidence>
<dbReference type="PROSITE" id="PS51840">
    <property type="entry name" value="C2_NT"/>
    <property type="match status" value="1"/>
</dbReference>
<comment type="caution">
    <text evidence="3">The sequence shown here is derived from an EMBL/GenBank/DDBJ whole genome shotgun (WGS) entry which is preliminary data.</text>
</comment>
<dbReference type="PANTHER" id="PTHR21456">
    <property type="entry name" value="FAMILY WITH SEQUENCE SIMILARITY 102"/>
    <property type="match status" value="1"/>
</dbReference>
<dbReference type="EMBL" id="MRZV01001935">
    <property type="protein sequence ID" value="PIK35301.1"/>
    <property type="molecule type" value="Genomic_DNA"/>
</dbReference>
<reference evidence="3 4" key="1">
    <citation type="journal article" date="2017" name="PLoS Biol.">
        <title>The sea cucumber genome provides insights into morphological evolution and visceral regeneration.</title>
        <authorList>
            <person name="Zhang X."/>
            <person name="Sun L."/>
            <person name="Yuan J."/>
            <person name="Sun Y."/>
            <person name="Gao Y."/>
            <person name="Zhang L."/>
            <person name="Li S."/>
            <person name="Dai H."/>
            <person name="Hamel J.F."/>
            <person name="Liu C."/>
            <person name="Yu Y."/>
            <person name="Liu S."/>
            <person name="Lin W."/>
            <person name="Guo K."/>
            <person name="Jin S."/>
            <person name="Xu P."/>
            <person name="Storey K.B."/>
            <person name="Huan P."/>
            <person name="Zhang T."/>
            <person name="Zhou Y."/>
            <person name="Zhang J."/>
            <person name="Lin C."/>
            <person name="Li X."/>
            <person name="Xing L."/>
            <person name="Huo D."/>
            <person name="Sun M."/>
            <person name="Wang L."/>
            <person name="Mercier A."/>
            <person name="Li F."/>
            <person name="Yang H."/>
            <person name="Xiang J."/>
        </authorList>
    </citation>
    <scope>NUCLEOTIDE SEQUENCE [LARGE SCALE GENOMIC DNA]</scope>
    <source>
        <strain evidence="3">Shaxun</strain>
        <tissue evidence="3">Muscle</tissue>
    </source>
</reference>
<dbReference type="InterPro" id="IPR039931">
    <property type="entry name" value="EEIG1/2-like"/>
</dbReference>
<feature type="domain" description="C2 NT-type" evidence="2">
    <location>
        <begin position="3"/>
        <end position="122"/>
    </location>
</feature>
<dbReference type="OrthoDB" id="3365224at2759"/>